<dbReference type="EMBL" id="NMPZ01000008">
    <property type="protein sequence ID" value="OXL44298.1"/>
    <property type="molecule type" value="Genomic_DNA"/>
</dbReference>
<reference evidence="1 2" key="1">
    <citation type="submission" date="2017-07" db="EMBL/GenBank/DDBJ databases">
        <title>Draft genome sequence of Prevotella copri isolated from the gut of healthy adult Indian.</title>
        <authorList>
            <person name="Das B."/>
            <person name="Bag S."/>
            <person name="Ghosh T.S."/>
        </authorList>
    </citation>
    <scope>NUCLEOTIDE SEQUENCE [LARGE SCALE GENOMIC DNA]</scope>
    <source>
        <strain evidence="1 2">Indica</strain>
    </source>
</reference>
<protein>
    <recommendedName>
        <fullName evidence="3">DUF5131 family protein</fullName>
    </recommendedName>
</protein>
<accession>A0AA91TKC8</accession>
<dbReference type="RefSeq" id="WP_089543662.1">
    <property type="nucleotide sequence ID" value="NZ_NMPZ01000008.1"/>
</dbReference>
<dbReference type="InterPro" id="IPR011101">
    <property type="entry name" value="DUF5131"/>
</dbReference>
<organism evidence="1 2">
    <name type="scientific">Segatella copri</name>
    <dbReference type="NCBI Taxonomy" id="165179"/>
    <lineage>
        <taxon>Bacteria</taxon>
        <taxon>Pseudomonadati</taxon>
        <taxon>Bacteroidota</taxon>
        <taxon>Bacteroidia</taxon>
        <taxon>Bacteroidales</taxon>
        <taxon>Prevotellaceae</taxon>
        <taxon>Segatella</taxon>
    </lineage>
</organism>
<evidence type="ECO:0000313" key="2">
    <source>
        <dbReference type="Proteomes" id="UP000215155"/>
    </source>
</evidence>
<gene>
    <name evidence="1" type="ORF">CFT61_06595</name>
</gene>
<dbReference type="Pfam" id="PF07505">
    <property type="entry name" value="DUF5131"/>
    <property type="match status" value="1"/>
</dbReference>
<dbReference type="AlphaFoldDB" id="A0AA91TKC8"/>
<name>A0AA91TKC8_9BACT</name>
<evidence type="ECO:0000313" key="1">
    <source>
        <dbReference type="EMBL" id="OXL44298.1"/>
    </source>
</evidence>
<evidence type="ECO:0008006" key="3">
    <source>
        <dbReference type="Google" id="ProtNLM"/>
    </source>
</evidence>
<dbReference type="Proteomes" id="UP000215155">
    <property type="component" value="Unassembled WGS sequence"/>
</dbReference>
<comment type="caution">
    <text evidence="1">The sequence shown here is derived from an EMBL/GenBank/DDBJ whole genome shotgun (WGS) entry which is preliminary data.</text>
</comment>
<sequence length="291" mass="33409">MIIWNPWHGCHKISEGCEHCYMYFLDGKRGIDTAKVFRTENFAMPLQRKRDGSFKYPSGMEMYVGLSTDFFVEEADVWREEAWRIIRSRPDMVFRLLTKRAHRIEECLPKDWGTGYENVLLSVTTENQKRADERLPILLDLPARHKGFMAAPFIGPIDVSSYLATGQIEDVLCGGENYDGARPCHYEWVKSLSDQCRTYHVSFNFIETGTCFVKDGRIYRIHDKQVQSKQAYLSGLSFQGKPISYKLHLPEGNLFGNEIIKPQALFRAHCKTCGSRMTCNGCSNCGACDNR</sequence>
<proteinExistence type="predicted"/>